<keyword evidence="1" id="KW-0862">Zinc</keyword>
<dbReference type="GO" id="GO:0008270">
    <property type="term" value="F:zinc ion binding"/>
    <property type="evidence" value="ECO:0007669"/>
    <property type="project" value="UniProtKB-KW"/>
</dbReference>
<dbReference type="InterPro" id="IPR036875">
    <property type="entry name" value="Znf_CCHC_sf"/>
</dbReference>
<dbReference type="Pfam" id="PF00098">
    <property type="entry name" value="zf-CCHC"/>
    <property type="match status" value="1"/>
</dbReference>
<evidence type="ECO:0000259" key="3">
    <source>
        <dbReference type="PROSITE" id="PS50158"/>
    </source>
</evidence>
<dbReference type="AlphaFoldDB" id="A0A6H5J018"/>
<dbReference type="OrthoDB" id="7551077at2759"/>
<dbReference type="InterPro" id="IPR054722">
    <property type="entry name" value="PolX-like_BBD"/>
</dbReference>
<keyword evidence="5" id="KW-1185">Reference proteome</keyword>
<feature type="domain" description="CCHC-type" evidence="3">
    <location>
        <begin position="343"/>
        <end position="358"/>
    </location>
</feature>
<evidence type="ECO:0000256" key="2">
    <source>
        <dbReference type="SAM" id="MobiDB-lite"/>
    </source>
</evidence>
<dbReference type="PANTHER" id="PTHR11439">
    <property type="entry name" value="GAG-POL-RELATED RETROTRANSPOSON"/>
    <property type="match status" value="1"/>
</dbReference>
<dbReference type="PROSITE" id="PS50158">
    <property type="entry name" value="ZF_CCHC"/>
    <property type="match status" value="2"/>
</dbReference>
<dbReference type="Gene3D" id="4.10.60.10">
    <property type="entry name" value="Zinc finger, CCHC-type"/>
    <property type="match status" value="1"/>
</dbReference>
<dbReference type="GO" id="GO:0003676">
    <property type="term" value="F:nucleic acid binding"/>
    <property type="evidence" value="ECO:0007669"/>
    <property type="project" value="InterPro"/>
</dbReference>
<keyword evidence="1" id="KW-0479">Metal-binding</keyword>
<proteinExistence type="predicted"/>
<protein>
    <recommendedName>
        <fullName evidence="3">CCHC-type domain-containing protein</fullName>
    </recommendedName>
</protein>
<reference evidence="4 5" key="1">
    <citation type="submission" date="2020-02" db="EMBL/GenBank/DDBJ databases">
        <authorList>
            <person name="Ferguson B K."/>
        </authorList>
    </citation>
    <scope>NUCLEOTIDE SEQUENCE [LARGE SCALE GENOMIC DNA]</scope>
</reference>
<evidence type="ECO:0000256" key="1">
    <source>
        <dbReference type="PROSITE-ProRule" id="PRU00047"/>
    </source>
</evidence>
<dbReference type="InterPro" id="IPR001878">
    <property type="entry name" value="Znf_CCHC"/>
</dbReference>
<evidence type="ECO:0000313" key="4">
    <source>
        <dbReference type="EMBL" id="CAB0042926.1"/>
    </source>
</evidence>
<dbReference type="SUPFAM" id="SSF57756">
    <property type="entry name" value="Retrovirus zinc finger-like domains"/>
    <property type="match status" value="1"/>
</dbReference>
<organism evidence="4 5">
    <name type="scientific">Trichogramma brassicae</name>
    <dbReference type="NCBI Taxonomy" id="86971"/>
    <lineage>
        <taxon>Eukaryota</taxon>
        <taxon>Metazoa</taxon>
        <taxon>Ecdysozoa</taxon>
        <taxon>Arthropoda</taxon>
        <taxon>Hexapoda</taxon>
        <taxon>Insecta</taxon>
        <taxon>Pterygota</taxon>
        <taxon>Neoptera</taxon>
        <taxon>Endopterygota</taxon>
        <taxon>Hymenoptera</taxon>
        <taxon>Apocrita</taxon>
        <taxon>Proctotrupomorpha</taxon>
        <taxon>Chalcidoidea</taxon>
        <taxon>Trichogrammatidae</taxon>
        <taxon>Trichogramma</taxon>
    </lineage>
</organism>
<dbReference type="Proteomes" id="UP000479190">
    <property type="component" value="Unassembled WGS sequence"/>
</dbReference>
<feature type="region of interest" description="Disordered" evidence="2">
    <location>
        <begin position="385"/>
        <end position="420"/>
    </location>
</feature>
<dbReference type="CDD" id="cd09272">
    <property type="entry name" value="RNase_HI_RT_Ty1"/>
    <property type="match status" value="1"/>
</dbReference>
<sequence length="655" mass="74649">MGETSDCSEIEIMISAIAEQSRKNATELAEVKESLATMKERHMALCEYVLDMKIDQRDIRKAALDSLAILKLQETRVQEISPSPPPRRYDPDRINDLLSSTRFPLTENTISHQSNNFSNTRISNIDSTLHSGVRVRREYTLNSKITYADWLKHLKSELEHYDLIDFIDPEINLGDDPNVKKSRSIVQSLIISRVDKSYQSKLINIKNPHELLSKIQEIRKVKNNLNVYSLKKDIYNITMKKNESANDFCNRFDNMLKLYDSCDPKDKFTEYDKAPAFYNATQERCTELRSLVKLRKLNNENELTIEEMKSCLLQDEIDKAAKVTPPPAARAAGPTQAGGEPSKCHRCEQKGHLAPDCPLGPYKLWYCYGSKNFTQSKKRQQFQGNCRSCGKRGHKQRDCWNNKQDKERPSHQNKNTDEGNALIGTVLTSRSCATNEDCSENWLLDSGASQHMTHHRDWFSTFTSFQNKVPIRLGDGHILYAAGKVMPITPMIIFRENRSGYVLKLGNSVIIWGSRKQSTVALSTTESEFMAACLAVQEIIWVKSLLQDMIIHTLKNPILYIDNLSTIHLIKDQRYHCRTKHIDVKYKFIRSHYNETRARVASCMCVRVCVFVPSSSGASSFAFVCAARGAVCDLTKSRCNGHSKRSNSNVTPLLP</sequence>
<dbReference type="EMBL" id="CADCXV010001239">
    <property type="protein sequence ID" value="CAB0042926.1"/>
    <property type="molecule type" value="Genomic_DNA"/>
</dbReference>
<name>A0A6H5J018_9HYME</name>
<feature type="domain" description="CCHC-type" evidence="3">
    <location>
        <begin position="386"/>
        <end position="399"/>
    </location>
</feature>
<evidence type="ECO:0000313" key="5">
    <source>
        <dbReference type="Proteomes" id="UP000479190"/>
    </source>
</evidence>
<dbReference type="PANTHER" id="PTHR11439:SF483">
    <property type="entry name" value="PEPTIDE SYNTHASE GLIP-LIKE, PUTATIVE (AFU_ORTHOLOGUE AFUA_3G12920)-RELATED"/>
    <property type="match status" value="1"/>
</dbReference>
<keyword evidence="1" id="KW-0863">Zinc-finger</keyword>
<gene>
    <name evidence="4" type="ORF">TBRA_LOCUS14514</name>
</gene>
<accession>A0A6H5J018</accession>
<dbReference type="SMART" id="SM00343">
    <property type="entry name" value="ZnF_C2HC"/>
    <property type="match status" value="2"/>
</dbReference>
<dbReference type="Pfam" id="PF22936">
    <property type="entry name" value="Pol_BBD"/>
    <property type="match status" value="1"/>
</dbReference>
<feature type="compositionally biased region" description="Basic and acidic residues" evidence="2">
    <location>
        <begin position="396"/>
        <end position="417"/>
    </location>
</feature>